<dbReference type="Proteomes" id="UP000279259">
    <property type="component" value="Unassembled WGS sequence"/>
</dbReference>
<evidence type="ECO:0000259" key="4">
    <source>
        <dbReference type="Pfam" id="PF12928"/>
    </source>
</evidence>
<evidence type="ECO:0000256" key="2">
    <source>
        <dbReference type="ARBA" id="ARBA00022694"/>
    </source>
</evidence>
<keyword evidence="2" id="KW-0819">tRNA processing</keyword>
<dbReference type="GO" id="GO:0000214">
    <property type="term" value="C:tRNA-intron endonuclease complex"/>
    <property type="evidence" value="ECO:0007669"/>
    <property type="project" value="TreeGrafter"/>
</dbReference>
<dbReference type="EMBL" id="RSCD01000030">
    <property type="protein sequence ID" value="RSH81489.1"/>
    <property type="molecule type" value="Genomic_DNA"/>
</dbReference>
<dbReference type="InterPro" id="IPR024337">
    <property type="entry name" value="tRNA_splic_suSen54"/>
</dbReference>
<dbReference type="PANTHER" id="PTHR21027:SF1">
    <property type="entry name" value="TRNA-SPLICING ENDONUCLEASE SUBUNIT SEN54"/>
    <property type="match status" value="1"/>
</dbReference>
<feature type="compositionally biased region" description="Low complexity" evidence="3">
    <location>
        <begin position="12"/>
        <end position="21"/>
    </location>
</feature>
<gene>
    <name evidence="5" type="primary">SEN54</name>
    <name evidence="5" type="ORF">EHS25_006846</name>
</gene>
<keyword evidence="5" id="KW-0540">Nuclease</keyword>
<accession>A0A427XRK6</accession>
<organism evidence="5 6">
    <name type="scientific">Saitozyma podzolica</name>
    <dbReference type="NCBI Taxonomy" id="1890683"/>
    <lineage>
        <taxon>Eukaryota</taxon>
        <taxon>Fungi</taxon>
        <taxon>Dikarya</taxon>
        <taxon>Basidiomycota</taxon>
        <taxon>Agaricomycotina</taxon>
        <taxon>Tremellomycetes</taxon>
        <taxon>Tremellales</taxon>
        <taxon>Trimorphomycetaceae</taxon>
        <taxon>Saitozyma</taxon>
    </lineage>
</organism>
<dbReference type="GO" id="GO:0000379">
    <property type="term" value="P:tRNA-type intron splice site recognition and cleavage"/>
    <property type="evidence" value="ECO:0007669"/>
    <property type="project" value="TreeGrafter"/>
</dbReference>
<dbReference type="InterPro" id="IPR024336">
    <property type="entry name" value="tRNA_splic_suSen54_N"/>
</dbReference>
<dbReference type="AlphaFoldDB" id="A0A427XRK6"/>
<proteinExistence type="inferred from homology"/>
<comment type="similarity">
    <text evidence="1">Belongs to the SEN54 family.</text>
</comment>
<reference evidence="5 6" key="1">
    <citation type="submission" date="2018-11" db="EMBL/GenBank/DDBJ databases">
        <title>Genome sequence of Saitozyma podzolica DSM 27192.</title>
        <authorList>
            <person name="Aliyu H."/>
            <person name="Gorte O."/>
            <person name="Ochsenreither K."/>
        </authorList>
    </citation>
    <scope>NUCLEOTIDE SEQUENCE [LARGE SCALE GENOMIC DNA]</scope>
    <source>
        <strain evidence="5 6">DSM 27192</strain>
    </source>
</reference>
<comment type="caution">
    <text evidence="5">The sequence shown here is derived from an EMBL/GenBank/DDBJ whole genome shotgun (WGS) entry which is preliminary data.</text>
</comment>
<keyword evidence="5" id="KW-0255">Endonuclease</keyword>
<evidence type="ECO:0000313" key="5">
    <source>
        <dbReference type="EMBL" id="RSH81489.1"/>
    </source>
</evidence>
<evidence type="ECO:0000313" key="6">
    <source>
        <dbReference type="Proteomes" id="UP000279259"/>
    </source>
</evidence>
<feature type="compositionally biased region" description="Acidic residues" evidence="3">
    <location>
        <begin position="22"/>
        <end position="31"/>
    </location>
</feature>
<keyword evidence="6" id="KW-1185">Reference proteome</keyword>
<name>A0A427XRK6_9TREE</name>
<dbReference type="GO" id="GO:0004519">
    <property type="term" value="F:endonuclease activity"/>
    <property type="evidence" value="ECO:0007669"/>
    <property type="project" value="UniProtKB-KW"/>
</dbReference>
<evidence type="ECO:0000256" key="1">
    <source>
        <dbReference type="ARBA" id="ARBA00005736"/>
    </source>
</evidence>
<feature type="region of interest" description="Disordered" evidence="3">
    <location>
        <begin position="1"/>
        <end position="32"/>
    </location>
</feature>
<keyword evidence="5" id="KW-0378">Hydrolase</keyword>
<protein>
    <submittedName>
        <fullName evidence="5">tRNA-splicing endonuclease subunit sen54</fullName>
    </submittedName>
</protein>
<dbReference type="Pfam" id="PF12928">
    <property type="entry name" value="tRNA_int_end_N2"/>
    <property type="match status" value="1"/>
</dbReference>
<feature type="region of interest" description="Disordered" evidence="3">
    <location>
        <begin position="356"/>
        <end position="385"/>
    </location>
</feature>
<dbReference type="STRING" id="1890683.A0A427XRK6"/>
<sequence length="426" mass="47539">MSEAGPSRSQPSEMASRAAAAETEEEEDDERVDLKLIQSFADKIQHLPTGETTERVRITVPKRGEKDFEPLAETTNLQEMMLQKSREALFNAMVGVRGGNSKSTSHALLSPSSPYPSILITRGHMLDTMGASIKRGGKTRTELLPEEALYLLERGSLQIWVGDGDWSDEEWGVSGAVEMSVMEGFSLLLGQDGLTWERYQAYAYLKRLGYTVQRTRRFLPAHFVPALRLDQHDARMAAFRTWWRNIPGWVAALARTAGRMLNRVYYALRRADLRTLVAGWRGSDYVTLQSPPRPRPDTNPYMPFFHVWKPATAWSKAKWDRGSDEGLARQRPDYAVAAVDARVTPLPSASQLEEVFDGLPDEPKGPIKKTGPQYKPRSSPPTTRPFGSILGALRNGDRALIVAVNDSGNTGWVRFGRTGFASEAIM</sequence>
<dbReference type="OrthoDB" id="408683at2759"/>
<evidence type="ECO:0000256" key="3">
    <source>
        <dbReference type="SAM" id="MobiDB-lite"/>
    </source>
</evidence>
<feature type="domain" description="tRNA-splicing endonuclease subunit Sen54 N-terminal" evidence="4">
    <location>
        <begin position="90"/>
        <end position="160"/>
    </location>
</feature>
<dbReference type="PANTHER" id="PTHR21027">
    <property type="entry name" value="TRNA-SPLICING ENDONUCLEASE SUBUNIT SEN54"/>
    <property type="match status" value="1"/>
</dbReference>